<dbReference type="InterPro" id="IPR052806">
    <property type="entry name" value="Fasciclin-like_AGP"/>
</dbReference>
<evidence type="ECO:0000259" key="3">
    <source>
        <dbReference type="PROSITE" id="PS50213"/>
    </source>
</evidence>
<evidence type="ECO:0000313" key="5">
    <source>
        <dbReference type="RefSeq" id="XP_071906301.1"/>
    </source>
</evidence>
<proteinExistence type="inferred from homology"/>
<evidence type="ECO:0000313" key="4">
    <source>
        <dbReference type="Proteomes" id="UP001652660"/>
    </source>
</evidence>
<dbReference type="Proteomes" id="UP001652660">
    <property type="component" value="Chromosome 5c"/>
</dbReference>
<keyword evidence="2" id="KW-1133">Transmembrane helix</keyword>
<organism evidence="4 5">
    <name type="scientific">Coffea arabica</name>
    <name type="common">Arabian coffee</name>
    <dbReference type="NCBI Taxonomy" id="13443"/>
    <lineage>
        <taxon>Eukaryota</taxon>
        <taxon>Viridiplantae</taxon>
        <taxon>Streptophyta</taxon>
        <taxon>Embryophyta</taxon>
        <taxon>Tracheophyta</taxon>
        <taxon>Spermatophyta</taxon>
        <taxon>Magnoliopsida</taxon>
        <taxon>eudicotyledons</taxon>
        <taxon>Gunneridae</taxon>
        <taxon>Pentapetalae</taxon>
        <taxon>asterids</taxon>
        <taxon>lamiids</taxon>
        <taxon>Gentianales</taxon>
        <taxon>Rubiaceae</taxon>
        <taxon>Ixoroideae</taxon>
        <taxon>Gardenieae complex</taxon>
        <taxon>Bertiereae - Coffeeae clade</taxon>
        <taxon>Coffeeae</taxon>
        <taxon>Coffea</taxon>
    </lineage>
</organism>
<feature type="domain" description="FAS1" evidence="3">
    <location>
        <begin position="222"/>
        <end position="350"/>
    </location>
</feature>
<evidence type="ECO:0000256" key="1">
    <source>
        <dbReference type="ARBA" id="ARBA00007843"/>
    </source>
</evidence>
<dbReference type="Pfam" id="PF02469">
    <property type="entry name" value="Fasciclin"/>
    <property type="match status" value="1"/>
</dbReference>
<name>A0ABM4UG95_COFAR</name>
<dbReference type="GeneID" id="140007534"/>
<dbReference type="Gene3D" id="2.30.180.10">
    <property type="entry name" value="FAS1 domain"/>
    <property type="match status" value="1"/>
</dbReference>
<keyword evidence="4" id="KW-1185">Reference proteome</keyword>
<dbReference type="PANTHER" id="PTHR33985:SF19">
    <property type="entry name" value="FASCICLIN-LIKE ARABINOGALACTAN PROTEIN 21"/>
    <property type="match status" value="1"/>
</dbReference>
<feature type="transmembrane region" description="Helical" evidence="2">
    <location>
        <begin position="12"/>
        <end position="31"/>
    </location>
</feature>
<sequence length="360" mass="39950">MANSSCSHWWHCPFYFCMSVVLAFLAITTNLHEDTKSNSTPSIQATRRGLSLNASKALRAHGFNVMATLLQISPEIFLSSPESTIFAIQDSSISNISGHLPPWAMKQLLKYHTSPVKLPMQELFKKPEGSCLSTLLHDKIIKITKNDGAKHEIEINNVLISHPDVFLEGPISVHGVLGSFSSLDLPGHIDQDWNFIQPPTCENFNQSRGFNSTNEMKNFVRWPSIIQFLSANGFVQFSIGLQSVLDGIVEDYADLNSVTIFAPPYFTFIAMPAPLLGRVVRLHVLPQRFTYRELALLPDKSPLKTLLSDENLEVTISVSKRSLAIDGVEITEADIFSSREAVIHGISRALSVEKISGTSR</sequence>
<dbReference type="SMART" id="SM00554">
    <property type="entry name" value="FAS1"/>
    <property type="match status" value="2"/>
</dbReference>
<protein>
    <submittedName>
        <fullName evidence="5">Fasciclin-like arabinogalactan protein 21</fullName>
    </submittedName>
</protein>
<dbReference type="PANTHER" id="PTHR33985">
    <property type="entry name" value="OS02G0491300 PROTEIN-RELATED"/>
    <property type="match status" value="1"/>
</dbReference>
<dbReference type="SUPFAM" id="SSF82153">
    <property type="entry name" value="FAS1 domain"/>
    <property type="match status" value="2"/>
</dbReference>
<dbReference type="RefSeq" id="XP_071906301.1">
    <property type="nucleotide sequence ID" value="XM_072050200.1"/>
</dbReference>
<reference evidence="5" key="1">
    <citation type="submission" date="2025-08" db="UniProtKB">
        <authorList>
            <consortium name="RefSeq"/>
        </authorList>
    </citation>
    <scope>IDENTIFICATION</scope>
    <source>
        <tissue evidence="5">Leaves</tissue>
    </source>
</reference>
<keyword evidence="2" id="KW-0812">Transmembrane</keyword>
<gene>
    <name evidence="5" type="primary">LOC140007534</name>
</gene>
<accession>A0ABM4UG95</accession>
<dbReference type="PROSITE" id="PS50213">
    <property type="entry name" value="FAS1"/>
    <property type="match status" value="1"/>
</dbReference>
<keyword evidence="2" id="KW-0472">Membrane</keyword>
<comment type="similarity">
    <text evidence="1">Belongs to the fasciclin-like AGP family.</text>
</comment>
<dbReference type="InterPro" id="IPR000782">
    <property type="entry name" value="FAS1_domain"/>
</dbReference>
<dbReference type="InterPro" id="IPR036378">
    <property type="entry name" value="FAS1_dom_sf"/>
</dbReference>
<evidence type="ECO:0000256" key="2">
    <source>
        <dbReference type="SAM" id="Phobius"/>
    </source>
</evidence>